<name>A0A5N5WXS3_9EURO</name>
<keyword evidence="1" id="KW-0472">Membrane</keyword>
<evidence type="ECO:0000313" key="3">
    <source>
        <dbReference type="Proteomes" id="UP000326565"/>
    </source>
</evidence>
<keyword evidence="1" id="KW-1133">Transmembrane helix</keyword>
<protein>
    <submittedName>
        <fullName evidence="2">Uncharacterized protein</fullName>
    </submittedName>
</protein>
<proteinExistence type="predicted"/>
<reference evidence="2 3" key="1">
    <citation type="submission" date="2019-04" db="EMBL/GenBank/DDBJ databases">
        <title>Friends and foes A comparative genomics study of 23 Aspergillus species from section Flavi.</title>
        <authorList>
            <consortium name="DOE Joint Genome Institute"/>
            <person name="Kjaerbolling I."/>
            <person name="Vesth T."/>
            <person name="Frisvad J.C."/>
            <person name="Nybo J.L."/>
            <person name="Theobald S."/>
            <person name="Kildgaard S."/>
            <person name="Isbrandt T."/>
            <person name="Kuo A."/>
            <person name="Sato A."/>
            <person name="Lyhne E.K."/>
            <person name="Kogle M.E."/>
            <person name="Wiebenga A."/>
            <person name="Kun R.S."/>
            <person name="Lubbers R.J."/>
            <person name="Makela M.R."/>
            <person name="Barry K."/>
            <person name="Chovatia M."/>
            <person name="Clum A."/>
            <person name="Daum C."/>
            <person name="Haridas S."/>
            <person name="He G."/>
            <person name="LaButti K."/>
            <person name="Lipzen A."/>
            <person name="Mondo S."/>
            <person name="Riley R."/>
            <person name="Salamov A."/>
            <person name="Simmons B.A."/>
            <person name="Magnuson J.K."/>
            <person name="Henrissat B."/>
            <person name="Mortensen U.H."/>
            <person name="Larsen T.O."/>
            <person name="Devries R.P."/>
            <person name="Grigoriev I.V."/>
            <person name="Machida M."/>
            <person name="Baker S.E."/>
            <person name="Andersen M.R."/>
        </authorList>
    </citation>
    <scope>NUCLEOTIDE SEQUENCE [LARGE SCALE GENOMIC DNA]</scope>
    <source>
        <strain evidence="2 3">CBS 151.66</strain>
    </source>
</reference>
<sequence length="88" mass="10135">MQQQNAAYTHRSRSQARWVQGLRVPRRNREVDMLLYQLRWIVAGLLFKASYVVLDILTGKQTYFTAKVGTAALTLAMTKSSSHQHQEI</sequence>
<evidence type="ECO:0000256" key="1">
    <source>
        <dbReference type="SAM" id="Phobius"/>
    </source>
</evidence>
<gene>
    <name evidence="2" type="ORF">BDV29DRAFT_138114</name>
</gene>
<accession>A0A5N5WXS3</accession>
<evidence type="ECO:0000313" key="2">
    <source>
        <dbReference type="EMBL" id="KAB8073358.1"/>
    </source>
</evidence>
<dbReference type="Proteomes" id="UP000326565">
    <property type="component" value="Unassembled WGS sequence"/>
</dbReference>
<organism evidence="2 3">
    <name type="scientific">Aspergillus leporis</name>
    <dbReference type="NCBI Taxonomy" id="41062"/>
    <lineage>
        <taxon>Eukaryota</taxon>
        <taxon>Fungi</taxon>
        <taxon>Dikarya</taxon>
        <taxon>Ascomycota</taxon>
        <taxon>Pezizomycotina</taxon>
        <taxon>Eurotiomycetes</taxon>
        <taxon>Eurotiomycetidae</taxon>
        <taxon>Eurotiales</taxon>
        <taxon>Aspergillaceae</taxon>
        <taxon>Aspergillus</taxon>
        <taxon>Aspergillus subgen. Circumdati</taxon>
    </lineage>
</organism>
<keyword evidence="1" id="KW-0812">Transmembrane</keyword>
<feature type="transmembrane region" description="Helical" evidence="1">
    <location>
        <begin position="38"/>
        <end position="57"/>
    </location>
</feature>
<dbReference type="AlphaFoldDB" id="A0A5N5WXS3"/>
<dbReference type="EMBL" id="ML732228">
    <property type="protein sequence ID" value="KAB8073358.1"/>
    <property type="molecule type" value="Genomic_DNA"/>
</dbReference>
<keyword evidence="3" id="KW-1185">Reference proteome</keyword>